<gene>
    <name evidence="1" type="ORF">ICL16_43440</name>
</gene>
<dbReference type="Proteomes" id="UP000629098">
    <property type="component" value="Unassembled WGS sequence"/>
</dbReference>
<sequence>MNKEISYKQDSEMPDDEEMLDEYDFSKGVRGKHYLANLSSNQQPVVVKTKSEDGDRYITTRIIEVQAVITPDGKLTAQLPLDVVPGEHRVVLRIEQPVDLPTVDISAEKY</sequence>
<keyword evidence="2" id="KW-1185">Reference proteome</keyword>
<evidence type="ECO:0000313" key="1">
    <source>
        <dbReference type="EMBL" id="MBD2778723.1"/>
    </source>
</evidence>
<comment type="caution">
    <text evidence="1">The sequence shown here is derived from an EMBL/GenBank/DDBJ whole genome shotgun (WGS) entry which is preliminary data.</text>
</comment>
<proteinExistence type="predicted"/>
<dbReference type="AlphaFoldDB" id="A0A8J6Y357"/>
<dbReference type="RefSeq" id="WP_190838758.1">
    <property type="nucleotide sequence ID" value="NZ_CAWPPI010000134.1"/>
</dbReference>
<organism evidence="1 2">
    <name type="scientific">Iningainema tapete BLCC-T55</name>
    <dbReference type="NCBI Taxonomy" id="2748662"/>
    <lineage>
        <taxon>Bacteria</taxon>
        <taxon>Bacillati</taxon>
        <taxon>Cyanobacteriota</taxon>
        <taxon>Cyanophyceae</taxon>
        <taxon>Nostocales</taxon>
        <taxon>Scytonemataceae</taxon>
        <taxon>Iningainema tapete</taxon>
    </lineage>
</organism>
<protein>
    <submittedName>
        <fullName evidence="1">Uncharacterized protein</fullName>
    </submittedName>
</protein>
<reference evidence="1" key="1">
    <citation type="submission" date="2020-09" db="EMBL/GenBank/DDBJ databases">
        <title>Iningainema tapete sp. nov. (Scytonemataceae, Cyanobacteria) from greenhouses in central Florida (USA) produces two types of nodularin with biosynthetic potential for microcystin-LR and anabaenopeptins.</title>
        <authorList>
            <person name="Berthold D.E."/>
            <person name="Lefler F.W."/>
            <person name="Huang I.-S."/>
            <person name="Abdulla H."/>
            <person name="Zimba P.V."/>
            <person name="Laughinghouse H.D. IV."/>
        </authorList>
    </citation>
    <scope>NUCLEOTIDE SEQUENCE</scope>
    <source>
        <strain evidence="1">BLCCT55</strain>
    </source>
</reference>
<name>A0A8J6Y357_9CYAN</name>
<accession>A0A8J6Y357</accession>
<evidence type="ECO:0000313" key="2">
    <source>
        <dbReference type="Proteomes" id="UP000629098"/>
    </source>
</evidence>
<dbReference type="EMBL" id="JACXAE010000134">
    <property type="protein sequence ID" value="MBD2778723.1"/>
    <property type="molecule type" value="Genomic_DNA"/>
</dbReference>